<dbReference type="PRINTS" id="PR00724">
    <property type="entry name" value="CRBOXYPTASEC"/>
</dbReference>
<dbReference type="GO" id="GO:0004185">
    <property type="term" value="F:serine-type carboxypeptidase activity"/>
    <property type="evidence" value="ECO:0007669"/>
    <property type="project" value="UniProtKB-UniRule"/>
</dbReference>
<feature type="signal peptide" evidence="8">
    <location>
        <begin position="1"/>
        <end position="24"/>
    </location>
</feature>
<dbReference type="InterPro" id="IPR018202">
    <property type="entry name" value="Ser_caboxypep_ser_AS"/>
</dbReference>
<keyword evidence="10" id="KW-1185">Reference proteome</keyword>
<sequence length="481" mass="54356">MASSPTSYLLLVISFFTFASMVVGRSDPSPISRDILTQQEADRVISLPGQPAVNFKQYSGYVTVNESHGRALFYWFFEATSKPEKKPLLLWLNGGPGCSSIGYGEAEELGPLLMQKGTPELRFNKYSWNKAANLLFLESPVGVGFSYTNTSKDIDELGDSMTAKDSYIFLVNWFRRFPQYKSHEFYIAGESYAGHYVPQLSEAIFDANKIVSKEDYINFKGFMIGNSLLDDDTDQTGMIDYAWDHAVISDGVYHDVKQNCDFSVEQTTPACDNALNEYFAVYDIIDMYSLYTPTCVLNTTSTKTYRKIEGIAPKSFSKFSQWHRRPAGYDPCVSDYSEVYFNRKDVQNALHANVTKIKYPWTPCSDAISNWTDAPSSMLPVVRKLINGGLRIWVFSGDTDGRIPVTSTRYTLKKLGLNIKQDWTPWYTNHQQVGGWTIVYDGLTYVTVRGAGHEVPTFVPQKALQLIEHFLANQTLPSKPF</sequence>
<dbReference type="InterPro" id="IPR029058">
    <property type="entry name" value="AB_hydrolase_fold"/>
</dbReference>
<proteinExistence type="inferred from homology"/>
<evidence type="ECO:0000256" key="5">
    <source>
        <dbReference type="ARBA" id="ARBA00022801"/>
    </source>
</evidence>
<gene>
    <name evidence="9" type="ORF">NE237_007302</name>
</gene>
<keyword evidence="6" id="KW-1015">Disulfide bond</keyword>
<dbReference type="GO" id="GO:0006508">
    <property type="term" value="P:proteolysis"/>
    <property type="evidence" value="ECO:0007669"/>
    <property type="project" value="UniProtKB-KW"/>
</dbReference>
<dbReference type="PANTHER" id="PTHR11802:SF31">
    <property type="entry name" value="SERINE CARBOXYPEPTIDASE-LIKE 34"/>
    <property type="match status" value="1"/>
</dbReference>
<comment type="similarity">
    <text evidence="1 8">Belongs to the peptidase S10 family.</text>
</comment>
<keyword evidence="5 8" id="KW-0378">Hydrolase</keyword>
<dbReference type="Gene3D" id="6.10.250.940">
    <property type="match status" value="1"/>
</dbReference>
<feature type="chain" id="PRO_5040529308" description="Carboxypeptidase" evidence="8">
    <location>
        <begin position="25"/>
        <end position="481"/>
    </location>
</feature>
<dbReference type="InterPro" id="IPR033124">
    <property type="entry name" value="Ser_caboxypep_his_AS"/>
</dbReference>
<evidence type="ECO:0000256" key="3">
    <source>
        <dbReference type="ARBA" id="ARBA00022670"/>
    </source>
</evidence>
<keyword evidence="7" id="KW-0325">Glycoprotein</keyword>
<name>A0A9Q0QW42_9MAGN</name>
<dbReference type="Gene3D" id="3.40.50.1820">
    <property type="entry name" value="alpha/beta hydrolase"/>
    <property type="match status" value="1"/>
</dbReference>
<dbReference type="FunFam" id="3.40.50.1820:FF:000013">
    <property type="entry name" value="Carboxypeptidase"/>
    <property type="match status" value="1"/>
</dbReference>
<dbReference type="EC" id="3.4.16.-" evidence="8"/>
<dbReference type="AlphaFoldDB" id="A0A9Q0QW42"/>
<dbReference type="PROSITE" id="PS00560">
    <property type="entry name" value="CARBOXYPEPT_SER_HIS"/>
    <property type="match status" value="1"/>
</dbReference>
<reference evidence="9" key="1">
    <citation type="journal article" date="2023" name="Plant J.">
        <title>The genome of the king protea, Protea cynaroides.</title>
        <authorList>
            <person name="Chang J."/>
            <person name="Duong T.A."/>
            <person name="Schoeman C."/>
            <person name="Ma X."/>
            <person name="Roodt D."/>
            <person name="Barker N."/>
            <person name="Li Z."/>
            <person name="Van de Peer Y."/>
            <person name="Mizrachi E."/>
        </authorList>
    </citation>
    <scope>NUCLEOTIDE SEQUENCE</scope>
    <source>
        <tissue evidence="9">Young leaves</tissue>
    </source>
</reference>
<evidence type="ECO:0000256" key="4">
    <source>
        <dbReference type="ARBA" id="ARBA00022729"/>
    </source>
</evidence>
<evidence type="ECO:0000256" key="1">
    <source>
        <dbReference type="ARBA" id="ARBA00009431"/>
    </source>
</evidence>
<comment type="caution">
    <text evidence="9">The sequence shown here is derived from an EMBL/GenBank/DDBJ whole genome shotgun (WGS) entry which is preliminary data.</text>
</comment>
<evidence type="ECO:0000256" key="2">
    <source>
        <dbReference type="ARBA" id="ARBA00022645"/>
    </source>
</evidence>
<dbReference type="InterPro" id="IPR001563">
    <property type="entry name" value="Peptidase_S10"/>
</dbReference>
<dbReference type="GO" id="GO:0005773">
    <property type="term" value="C:vacuole"/>
    <property type="evidence" value="ECO:0007669"/>
    <property type="project" value="TreeGrafter"/>
</dbReference>
<evidence type="ECO:0000313" key="10">
    <source>
        <dbReference type="Proteomes" id="UP001141806"/>
    </source>
</evidence>
<dbReference type="Pfam" id="PF00450">
    <property type="entry name" value="Peptidase_S10"/>
    <property type="match status" value="1"/>
</dbReference>
<protein>
    <recommendedName>
        <fullName evidence="8">Carboxypeptidase</fullName>
        <ecNumber evidence="8">3.4.16.-</ecNumber>
    </recommendedName>
</protein>
<evidence type="ECO:0000256" key="8">
    <source>
        <dbReference type="RuleBase" id="RU361156"/>
    </source>
</evidence>
<dbReference type="OrthoDB" id="443318at2759"/>
<dbReference type="FunFam" id="3.40.50.11320:FF:000001">
    <property type="entry name" value="Carboxypeptidase"/>
    <property type="match status" value="1"/>
</dbReference>
<evidence type="ECO:0000256" key="7">
    <source>
        <dbReference type="ARBA" id="ARBA00023180"/>
    </source>
</evidence>
<dbReference type="SUPFAM" id="SSF53474">
    <property type="entry name" value="alpha/beta-Hydrolases"/>
    <property type="match status" value="1"/>
</dbReference>
<keyword evidence="4 8" id="KW-0732">Signal</keyword>
<dbReference type="EMBL" id="JAMYWD010000004">
    <property type="protein sequence ID" value="KAJ4974128.1"/>
    <property type="molecule type" value="Genomic_DNA"/>
</dbReference>
<dbReference type="PANTHER" id="PTHR11802">
    <property type="entry name" value="SERINE PROTEASE FAMILY S10 SERINE CARBOXYPEPTIDASE"/>
    <property type="match status" value="1"/>
</dbReference>
<dbReference type="Gene3D" id="3.40.50.11320">
    <property type="match status" value="1"/>
</dbReference>
<dbReference type="Proteomes" id="UP001141806">
    <property type="component" value="Unassembled WGS sequence"/>
</dbReference>
<accession>A0A9Q0QW42</accession>
<dbReference type="PROSITE" id="PS00131">
    <property type="entry name" value="CARBOXYPEPT_SER_SER"/>
    <property type="match status" value="1"/>
</dbReference>
<keyword evidence="3 8" id="KW-0645">Protease</keyword>
<evidence type="ECO:0000313" key="9">
    <source>
        <dbReference type="EMBL" id="KAJ4974128.1"/>
    </source>
</evidence>
<keyword evidence="2 8" id="KW-0121">Carboxypeptidase</keyword>
<evidence type="ECO:0000256" key="6">
    <source>
        <dbReference type="ARBA" id="ARBA00023157"/>
    </source>
</evidence>
<organism evidence="9 10">
    <name type="scientific">Protea cynaroides</name>
    <dbReference type="NCBI Taxonomy" id="273540"/>
    <lineage>
        <taxon>Eukaryota</taxon>
        <taxon>Viridiplantae</taxon>
        <taxon>Streptophyta</taxon>
        <taxon>Embryophyta</taxon>
        <taxon>Tracheophyta</taxon>
        <taxon>Spermatophyta</taxon>
        <taxon>Magnoliopsida</taxon>
        <taxon>Proteales</taxon>
        <taxon>Proteaceae</taxon>
        <taxon>Protea</taxon>
    </lineage>
</organism>